<proteinExistence type="predicted"/>
<sequence>MDVPRTLSLLRRQGEDA</sequence>
<organism evidence="1">
    <name type="scientific">Arundo donax</name>
    <name type="common">Giant reed</name>
    <name type="synonym">Donax arundinaceus</name>
    <dbReference type="NCBI Taxonomy" id="35708"/>
    <lineage>
        <taxon>Eukaryota</taxon>
        <taxon>Viridiplantae</taxon>
        <taxon>Streptophyta</taxon>
        <taxon>Embryophyta</taxon>
        <taxon>Tracheophyta</taxon>
        <taxon>Spermatophyta</taxon>
        <taxon>Magnoliopsida</taxon>
        <taxon>Liliopsida</taxon>
        <taxon>Poales</taxon>
        <taxon>Poaceae</taxon>
        <taxon>PACMAD clade</taxon>
        <taxon>Arundinoideae</taxon>
        <taxon>Arundineae</taxon>
        <taxon>Arundo</taxon>
    </lineage>
</organism>
<reference evidence="1" key="1">
    <citation type="submission" date="2014-09" db="EMBL/GenBank/DDBJ databases">
        <authorList>
            <person name="Magalhaes I.L.F."/>
            <person name="Oliveira U."/>
            <person name="Santos F.R."/>
            <person name="Vidigal T.H.D.A."/>
            <person name="Brescovit A.D."/>
            <person name="Santos A.J."/>
        </authorList>
    </citation>
    <scope>NUCLEOTIDE SEQUENCE</scope>
    <source>
        <tissue evidence="1">Shoot tissue taken approximately 20 cm above the soil surface</tissue>
    </source>
</reference>
<evidence type="ECO:0000313" key="1">
    <source>
        <dbReference type="EMBL" id="JAD53395.1"/>
    </source>
</evidence>
<protein>
    <submittedName>
        <fullName evidence="1">Uncharacterized protein</fullName>
    </submittedName>
</protein>
<accession>A0A0A9AWU1</accession>
<reference evidence="1" key="2">
    <citation type="journal article" date="2015" name="Data Brief">
        <title>Shoot transcriptome of the giant reed, Arundo donax.</title>
        <authorList>
            <person name="Barrero R.A."/>
            <person name="Guerrero F.D."/>
            <person name="Moolhuijzen P."/>
            <person name="Goolsby J.A."/>
            <person name="Tidwell J."/>
            <person name="Bellgard S.E."/>
            <person name="Bellgard M.I."/>
        </authorList>
    </citation>
    <scope>NUCLEOTIDE SEQUENCE</scope>
    <source>
        <tissue evidence="1">Shoot tissue taken approximately 20 cm above the soil surface</tissue>
    </source>
</reference>
<dbReference type="AlphaFoldDB" id="A0A0A9AWU1"/>
<dbReference type="EMBL" id="GBRH01244500">
    <property type="protein sequence ID" value="JAD53395.1"/>
    <property type="molecule type" value="Transcribed_RNA"/>
</dbReference>
<name>A0A0A9AWU1_ARUDO</name>